<sequence length="327" mass="37637">MKTKIFKQVWMSILSVLIVSWVAFAASISDFTNTSISDNTIISKEWYNLANKALSTIFDINWTLKDWSIPASKVSETNGKWCKSDWTKIVCNQEAPTGWSTTSNYEYRLVWTSTNTIGCYYIPSSTIVDDNFCTKDLAWWLHSSKECVLLGRTVEQDADLWLVCTSTEKSYSYCYYGLTLNVWEATSACRRDSSGYYWSTGILSYDKYINATTKITSTFEYAWKSKTIATNKTYNWCIVASSHSYWIYSHPSNEAITNFKYPDYTVTPTTYKLKNITYWETLSPLYAESCLAYSPAWTYSSTAFWTVIDNVSWNLVNSNYVSKIALK</sequence>
<organism evidence="2">
    <name type="scientific">uncultured bacterium</name>
    <name type="common">gcode 4</name>
    <dbReference type="NCBI Taxonomy" id="1234023"/>
    <lineage>
        <taxon>Bacteria</taxon>
        <taxon>environmental samples</taxon>
    </lineage>
</organism>
<gene>
    <name evidence="2" type="ORF">ACD_3C00047G0001</name>
</gene>
<feature type="chain" id="PRO_5017272142" evidence="1">
    <location>
        <begin position="26"/>
        <end position="327"/>
    </location>
</feature>
<comment type="caution">
    <text evidence="2">The sequence shown here is derived from an EMBL/GenBank/DDBJ whole genome shotgun (WGS) entry which is preliminary data.</text>
</comment>
<proteinExistence type="predicted"/>
<keyword evidence="1" id="KW-0732">Signal</keyword>
<accession>K2GYN2</accession>
<evidence type="ECO:0000313" key="2">
    <source>
        <dbReference type="EMBL" id="EKE28545.1"/>
    </source>
</evidence>
<evidence type="ECO:0000256" key="1">
    <source>
        <dbReference type="SAM" id="SignalP"/>
    </source>
</evidence>
<protein>
    <submittedName>
        <fullName evidence="2">Uncharacterized protein</fullName>
    </submittedName>
</protein>
<dbReference type="AlphaFoldDB" id="K2GYN2"/>
<reference evidence="2" key="1">
    <citation type="journal article" date="2012" name="Science">
        <title>Fermentation, hydrogen, and sulfur metabolism in multiple uncultivated bacterial phyla.</title>
        <authorList>
            <person name="Wrighton K.C."/>
            <person name="Thomas B.C."/>
            <person name="Sharon I."/>
            <person name="Miller C.S."/>
            <person name="Castelle C.J."/>
            <person name="VerBerkmoes N.C."/>
            <person name="Wilkins M.J."/>
            <person name="Hettich R.L."/>
            <person name="Lipton M.S."/>
            <person name="Williams K.H."/>
            <person name="Long P.E."/>
            <person name="Banfield J.F."/>
        </authorList>
    </citation>
    <scope>NUCLEOTIDE SEQUENCE [LARGE SCALE GENOMIC DNA]</scope>
</reference>
<name>K2GYN2_9BACT</name>
<feature type="signal peptide" evidence="1">
    <location>
        <begin position="1"/>
        <end position="25"/>
    </location>
</feature>
<dbReference type="EMBL" id="AMFJ01000321">
    <property type="protein sequence ID" value="EKE28545.1"/>
    <property type="molecule type" value="Genomic_DNA"/>
</dbReference>